<dbReference type="InterPro" id="IPR032710">
    <property type="entry name" value="NTF2-like_dom_sf"/>
</dbReference>
<proteinExistence type="predicted"/>
<reference evidence="3 4" key="1">
    <citation type="submission" date="2020-07" db="EMBL/GenBank/DDBJ databases">
        <title>Sequencing the genomes of 1000 actinobacteria strains.</title>
        <authorList>
            <person name="Klenk H.-P."/>
        </authorList>
    </citation>
    <scope>NUCLEOTIDE SEQUENCE [LARGE SCALE GENOMIC DNA]</scope>
    <source>
        <strain evidence="3 4">DSM 45975</strain>
    </source>
</reference>
<accession>A0A839DW54</accession>
<dbReference type="EMBL" id="JACGWZ010000001">
    <property type="protein sequence ID" value="MBA8823677.1"/>
    <property type="molecule type" value="Genomic_DNA"/>
</dbReference>
<dbReference type="AlphaFoldDB" id="A0A839DW54"/>
<gene>
    <name evidence="3" type="ORF">FHX42_001006</name>
</gene>
<dbReference type="Proteomes" id="UP000569329">
    <property type="component" value="Unassembled WGS sequence"/>
</dbReference>
<keyword evidence="2" id="KW-0472">Membrane</keyword>
<evidence type="ECO:0000256" key="1">
    <source>
        <dbReference type="SAM" id="MobiDB-lite"/>
    </source>
</evidence>
<evidence type="ECO:0008006" key="5">
    <source>
        <dbReference type="Google" id="ProtNLM"/>
    </source>
</evidence>
<evidence type="ECO:0000313" key="3">
    <source>
        <dbReference type="EMBL" id="MBA8823677.1"/>
    </source>
</evidence>
<protein>
    <recommendedName>
        <fullName evidence="5">DUF4878 domain-containing protein</fullName>
    </recommendedName>
</protein>
<dbReference type="RefSeq" id="WP_182542945.1">
    <property type="nucleotide sequence ID" value="NZ_JACGWZ010000001.1"/>
</dbReference>
<keyword evidence="2" id="KW-0812">Transmembrane</keyword>
<feature type="transmembrane region" description="Helical" evidence="2">
    <location>
        <begin position="97"/>
        <end position="118"/>
    </location>
</feature>
<comment type="caution">
    <text evidence="3">The sequence shown here is derived from an EMBL/GenBank/DDBJ whole genome shotgun (WGS) entry which is preliminary data.</text>
</comment>
<keyword evidence="2" id="KW-1133">Transmembrane helix</keyword>
<feature type="compositionally biased region" description="Basic and acidic residues" evidence="1">
    <location>
        <begin position="70"/>
        <end position="90"/>
    </location>
</feature>
<evidence type="ECO:0000256" key="2">
    <source>
        <dbReference type="SAM" id="Phobius"/>
    </source>
</evidence>
<organism evidence="3 4">
    <name type="scientific">Halosaccharopolyspora lacisalsi</name>
    <dbReference type="NCBI Taxonomy" id="1000566"/>
    <lineage>
        <taxon>Bacteria</taxon>
        <taxon>Bacillati</taxon>
        <taxon>Actinomycetota</taxon>
        <taxon>Actinomycetes</taxon>
        <taxon>Pseudonocardiales</taxon>
        <taxon>Pseudonocardiaceae</taxon>
        <taxon>Halosaccharopolyspora</taxon>
    </lineage>
</organism>
<feature type="region of interest" description="Disordered" evidence="1">
    <location>
        <begin position="1"/>
        <end position="91"/>
    </location>
</feature>
<sequence length="219" mass="23419">MTPPPQQPGSGGWGRQPEADPARQQPGRYGDQYPRWGVSRDPGPAPPAQQPGQRPDRSTPPPPPDWNGAGDDRSAPEPEPHGLGDIERTPRRPRRPWVVGLIAVLALAGAGAGSHFLFLDGPGSARPTARTVVDKFNAGDLDALGDRVCRKNRSAVERHFTMLQAGELDLRLGEVNRTGDTATAEITGTFSLGGTSQRVDQTLGLTVENGQWKVCDLDA</sequence>
<name>A0A839DW54_9PSEU</name>
<dbReference type="SUPFAM" id="SSF54427">
    <property type="entry name" value="NTF2-like"/>
    <property type="match status" value="1"/>
</dbReference>
<keyword evidence="4" id="KW-1185">Reference proteome</keyword>
<evidence type="ECO:0000313" key="4">
    <source>
        <dbReference type="Proteomes" id="UP000569329"/>
    </source>
</evidence>